<proteinExistence type="predicted"/>
<accession>A0A2D0N7H7</accession>
<dbReference type="InterPro" id="IPR016187">
    <property type="entry name" value="CTDL_fold"/>
</dbReference>
<dbReference type="Proteomes" id="UP000223913">
    <property type="component" value="Unassembled WGS sequence"/>
</dbReference>
<name>A0A2D0N7H7_FLAN2</name>
<evidence type="ECO:0000313" key="2">
    <source>
        <dbReference type="EMBL" id="PHN04346.1"/>
    </source>
</evidence>
<comment type="caution">
    <text evidence="2">The sequence shown here is derived from an EMBL/GenBank/DDBJ whole genome shotgun (WGS) entry which is preliminary data.</text>
</comment>
<dbReference type="InterPro" id="IPR042095">
    <property type="entry name" value="SUMF_sf"/>
</dbReference>
<evidence type="ECO:0000313" key="3">
    <source>
        <dbReference type="Proteomes" id="UP000223913"/>
    </source>
</evidence>
<organism evidence="2 3">
    <name type="scientific">Flavilitoribacter nigricans (strain ATCC 23147 / DSM 23189 / NBRC 102662 / NCIMB 1420 / SS-2)</name>
    <name type="common">Lewinella nigricans</name>
    <dbReference type="NCBI Taxonomy" id="1122177"/>
    <lineage>
        <taxon>Bacteria</taxon>
        <taxon>Pseudomonadati</taxon>
        <taxon>Bacteroidota</taxon>
        <taxon>Saprospiria</taxon>
        <taxon>Saprospirales</taxon>
        <taxon>Lewinellaceae</taxon>
        <taxon>Flavilitoribacter</taxon>
    </lineage>
</organism>
<gene>
    <name evidence="2" type="ORF">CRP01_22555</name>
</gene>
<dbReference type="SUPFAM" id="SSF56436">
    <property type="entry name" value="C-type lectin-like"/>
    <property type="match status" value="1"/>
</dbReference>
<protein>
    <recommendedName>
        <fullName evidence="1">Fibrobacter succinogenes major paralogous domain-containing protein</fullName>
    </recommendedName>
</protein>
<feature type="domain" description="Fibrobacter succinogenes major paralogous" evidence="1">
    <location>
        <begin position="244"/>
        <end position="369"/>
    </location>
</feature>
<dbReference type="RefSeq" id="WP_099152372.1">
    <property type="nucleotide sequence ID" value="NZ_PDUD01000026.1"/>
</dbReference>
<evidence type="ECO:0000259" key="1">
    <source>
        <dbReference type="Pfam" id="PF09603"/>
    </source>
</evidence>
<dbReference type="Gene3D" id="3.90.1580.10">
    <property type="entry name" value="paralog of FGE (formylglycine-generating enzyme)"/>
    <property type="match status" value="1"/>
</dbReference>
<dbReference type="Pfam" id="PF09603">
    <property type="entry name" value="Fib_succ_major"/>
    <property type="match status" value="1"/>
</dbReference>
<dbReference type="InterPro" id="IPR011871">
    <property type="entry name" value="Fib_succ_major"/>
</dbReference>
<dbReference type="EMBL" id="PDUD01000026">
    <property type="protein sequence ID" value="PHN04346.1"/>
    <property type="molecule type" value="Genomic_DNA"/>
</dbReference>
<sequence length="377" mass="42782">MIIRTLFCLSKTLIFLFYTNITLSQDRAIHLSKSIQCILGGVTSNERKESVALSDANEQVKRTIKDILNQVGLPANFQLYSSSIEDIVIGVNNGQRFIIFPDKLIKNLNTNSTSYWSTIGILVHHLGHHLLGHTIQADEISFEHELDADRWSGFLLGRLGASVKEAEMLSEVKRPSVKRLQAVLEGYKRFISLVEEGKTIIGEQAMIENRLYSIMRVNGLIWMTQDLDFKFSNSKCYEDDCDRYPGSRLYNWQDAKNVCESLGWRLPTNEEWELMIKTLVGSQLIDNEMKSKVKFDHLIKDDGDGFAARLGGKYTMGKFTDIGAAAYYWSSTEVPGTANTFSCYLQINYKNVAIIGHSKSNFFSCRCVKEVQPYSSE</sequence>
<dbReference type="AlphaFoldDB" id="A0A2D0N7H7"/>
<dbReference type="OrthoDB" id="9805760at2"/>
<dbReference type="NCBIfam" id="TIGR02145">
    <property type="entry name" value="Fib_succ_major"/>
    <property type="match status" value="1"/>
</dbReference>
<keyword evidence="3" id="KW-1185">Reference proteome</keyword>
<reference evidence="2 3" key="1">
    <citation type="submission" date="2017-10" db="EMBL/GenBank/DDBJ databases">
        <title>The draft genome sequence of Lewinella nigricans NBRC 102662.</title>
        <authorList>
            <person name="Wang K."/>
        </authorList>
    </citation>
    <scope>NUCLEOTIDE SEQUENCE [LARGE SCALE GENOMIC DNA]</scope>
    <source>
        <strain evidence="2 3">NBRC 102662</strain>
    </source>
</reference>